<dbReference type="EMBL" id="VSSQ01075348">
    <property type="protein sequence ID" value="MPN25975.1"/>
    <property type="molecule type" value="Genomic_DNA"/>
</dbReference>
<proteinExistence type="predicted"/>
<reference evidence="1" key="1">
    <citation type="submission" date="2019-08" db="EMBL/GenBank/DDBJ databases">
        <authorList>
            <person name="Kucharzyk K."/>
            <person name="Murdoch R.W."/>
            <person name="Higgins S."/>
            <person name="Loffler F."/>
        </authorList>
    </citation>
    <scope>NUCLEOTIDE SEQUENCE</scope>
</reference>
<dbReference type="AlphaFoldDB" id="A0A645GH06"/>
<evidence type="ECO:0000313" key="1">
    <source>
        <dbReference type="EMBL" id="MPN25975.1"/>
    </source>
</evidence>
<name>A0A645GH06_9ZZZZ</name>
<sequence>MIFFDVIIYLWRKKGAHPFALFNGVANERGGYFHLGRIDQLYRFAQSFGNSDIFTGPGIDKDLIAFHNLFVIFPFIEQRPVISPNDQRKASVGMFPCERIQRVNGVRRLWHTKLHIRYFEIVIIRQCQSHHLQAYIIWQKTLFLFKRIVGCDHKPDLLQVGEGTEVTGQHKMPHVDGIE</sequence>
<gene>
    <name evidence="1" type="ORF">SDC9_173397</name>
</gene>
<comment type="caution">
    <text evidence="1">The sequence shown here is derived from an EMBL/GenBank/DDBJ whole genome shotgun (WGS) entry which is preliminary data.</text>
</comment>
<accession>A0A645GH06</accession>
<protein>
    <submittedName>
        <fullName evidence="1">Uncharacterized protein</fullName>
    </submittedName>
</protein>
<organism evidence="1">
    <name type="scientific">bioreactor metagenome</name>
    <dbReference type="NCBI Taxonomy" id="1076179"/>
    <lineage>
        <taxon>unclassified sequences</taxon>
        <taxon>metagenomes</taxon>
        <taxon>ecological metagenomes</taxon>
    </lineage>
</organism>